<dbReference type="AlphaFoldDB" id="A0A0P9CZX1"/>
<organism evidence="1 2">
    <name type="scientific">Kouleothrix aurantiaca</name>
    <dbReference type="NCBI Taxonomy" id="186479"/>
    <lineage>
        <taxon>Bacteria</taxon>
        <taxon>Bacillati</taxon>
        <taxon>Chloroflexota</taxon>
        <taxon>Chloroflexia</taxon>
        <taxon>Chloroflexales</taxon>
        <taxon>Roseiflexineae</taxon>
        <taxon>Roseiflexaceae</taxon>
        <taxon>Kouleothrix</taxon>
    </lineage>
</organism>
<feature type="non-terminal residue" evidence="1">
    <location>
        <position position="160"/>
    </location>
</feature>
<keyword evidence="2" id="KW-1185">Reference proteome</keyword>
<gene>
    <name evidence="1" type="ORF">SE17_36725</name>
</gene>
<reference evidence="1 2" key="1">
    <citation type="submission" date="2015-09" db="EMBL/GenBank/DDBJ databases">
        <title>Draft genome sequence of Kouleothrix aurantiaca JCM 19913.</title>
        <authorList>
            <person name="Hemp J."/>
        </authorList>
    </citation>
    <scope>NUCLEOTIDE SEQUENCE [LARGE SCALE GENOMIC DNA]</scope>
    <source>
        <strain evidence="1 2">COM-B</strain>
    </source>
</reference>
<evidence type="ECO:0000313" key="1">
    <source>
        <dbReference type="EMBL" id="KPV48686.1"/>
    </source>
</evidence>
<dbReference type="EMBL" id="LJCR01002467">
    <property type="protein sequence ID" value="KPV48686.1"/>
    <property type="molecule type" value="Genomic_DNA"/>
</dbReference>
<protein>
    <submittedName>
        <fullName evidence="1">Uncharacterized protein</fullName>
    </submittedName>
</protein>
<sequence length="160" mass="17648">MTTPTLNEDQVRIRRAARADALPCVLAETFPHPLPRRTLDGWPLALRAAIADSDAIAAWLAPRVHLEACDSPARDLLTSYLLASEQQRPRCAPAWPELAWVGPFTQLLDDRCAREGPAELTLGREEVLAYLEQAVTLTRARLALLPEVDGPLPDDAVRRA</sequence>
<proteinExistence type="predicted"/>
<name>A0A0P9CZX1_9CHLR</name>
<accession>A0A0P9CZX1</accession>
<comment type="caution">
    <text evidence="1">The sequence shown here is derived from an EMBL/GenBank/DDBJ whole genome shotgun (WGS) entry which is preliminary data.</text>
</comment>
<dbReference type="Proteomes" id="UP000050509">
    <property type="component" value="Unassembled WGS sequence"/>
</dbReference>
<evidence type="ECO:0000313" key="2">
    <source>
        <dbReference type="Proteomes" id="UP000050509"/>
    </source>
</evidence>